<name>A0A0E9TDV9_ANGAN</name>
<feature type="transmembrane region" description="Helical" evidence="1">
    <location>
        <begin position="7"/>
        <end position="26"/>
    </location>
</feature>
<keyword evidence="1" id="KW-0472">Membrane</keyword>
<organism evidence="2">
    <name type="scientific">Anguilla anguilla</name>
    <name type="common">European freshwater eel</name>
    <name type="synonym">Muraena anguilla</name>
    <dbReference type="NCBI Taxonomy" id="7936"/>
    <lineage>
        <taxon>Eukaryota</taxon>
        <taxon>Metazoa</taxon>
        <taxon>Chordata</taxon>
        <taxon>Craniata</taxon>
        <taxon>Vertebrata</taxon>
        <taxon>Euteleostomi</taxon>
        <taxon>Actinopterygii</taxon>
        <taxon>Neopterygii</taxon>
        <taxon>Teleostei</taxon>
        <taxon>Anguilliformes</taxon>
        <taxon>Anguillidae</taxon>
        <taxon>Anguilla</taxon>
    </lineage>
</organism>
<keyword evidence="1" id="KW-0812">Transmembrane</keyword>
<sequence length="27" mass="2811">MTFTLRAGSYPVLSGGVSVLGLVLPYL</sequence>
<evidence type="ECO:0000313" key="2">
    <source>
        <dbReference type="EMBL" id="JAH51756.1"/>
    </source>
</evidence>
<keyword evidence="1" id="KW-1133">Transmembrane helix</keyword>
<reference evidence="2" key="2">
    <citation type="journal article" date="2015" name="Fish Shellfish Immunol.">
        <title>Early steps in the European eel (Anguilla anguilla)-Vibrio vulnificus interaction in the gills: Role of the RtxA13 toxin.</title>
        <authorList>
            <person name="Callol A."/>
            <person name="Pajuelo D."/>
            <person name="Ebbesson L."/>
            <person name="Teles M."/>
            <person name="MacKenzie S."/>
            <person name="Amaro C."/>
        </authorList>
    </citation>
    <scope>NUCLEOTIDE SEQUENCE</scope>
</reference>
<dbReference type="AlphaFoldDB" id="A0A0E9TDV9"/>
<reference evidence="2" key="1">
    <citation type="submission" date="2014-11" db="EMBL/GenBank/DDBJ databases">
        <authorList>
            <person name="Amaro Gonzalez C."/>
        </authorList>
    </citation>
    <scope>NUCLEOTIDE SEQUENCE</scope>
</reference>
<protein>
    <submittedName>
        <fullName evidence="2">Uncharacterized protein</fullName>
    </submittedName>
</protein>
<proteinExistence type="predicted"/>
<evidence type="ECO:0000256" key="1">
    <source>
        <dbReference type="SAM" id="Phobius"/>
    </source>
</evidence>
<accession>A0A0E9TDV9</accession>
<dbReference type="EMBL" id="GBXM01056821">
    <property type="protein sequence ID" value="JAH51756.1"/>
    <property type="molecule type" value="Transcribed_RNA"/>
</dbReference>